<reference evidence="3" key="1">
    <citation type="journal article" date="2019" name="Int. J. Syst. Evol. Microbiol.">
        <title>The Global Catalogue of Microorganisms (GCM) 10K type strain sequencing project: providing services to taxonomists for standard genome sequencing and annotation.</title>
        <authorList>
            <consortium name="The Broad Institute Genomics Platform"/>
            <consortium name="The Broad Institute Genome Sequencing Center for Infectious Disease"/>
            <person name="Wu L."/>
            <person name="Ma J."/>
        </authorList>
    </citation>
    <scope>NUCLEOTIDE SEQUENCE [LARGE SCALE GENOMIC DNA]</scope>
    <source>
        <strain evidence="3">KCTC 42644</strain>
    </source>
</reference>
<keyword evidence="3" id="KW-1185">Reference proteome</keyword>
<comment type="caution">
    <text evidence="2">The sequence shown here is derived from an EMBL/GenBank/DDBJ whole genome shotgun (WGS) entry which is preliminary data.</text>
</comment>
<dbReference type="RefSeq" id="WP_380859213.1">
    <property type="nucleotide sequence ID" value="NZ_JBHRXV010000004.1"/>
</dbReference>
<keyword evidence="1" id="KW-0812">Transmembrane</keyword>
<keyword evidence="1" id="KW-1133">Transmembrane helix</keyword>
<dbReference type="Proteomes" id="UP001595615">
    <property type="component" value="Unassembled WGS sequence"/>
</dbReference>
<evidence type="ECO:0000313" key="3">
    <source>
        <dbReference type="Proteomes" id="UP001595615"/>
    </source>
</evidence>
<evidence type="ECO:0000256" key="1">
    <source>
        <dbReference type="SAM" id="Phobius"/>
    </source>
</evidence>
<evidence type="ECO:0000313" key="2">
    <source>
        <dbReference type="EMBL" id="MFC3712406.1"/>
    </source>
</evidence>
<sequence length="56" mass="6169">MSKFIEGSRATVKAGIGFGTALAIAISYTHNESILWAIFHGILSWFYVIYAALTYP</sequence>
<feature type="transmembrane region" description="Helical" evidence="1">
    <location>
        <begin position="34"/>
        <end position="53"/>
    </location>
</feature>
<name>A0ABV7X983_9SPHN</name>
<protein>
    <submittedName>
        <fullName evidence="2">Uncharacterized protein</fullName>
    </submittedName>
</protein>
<proteinExistence type="predicted"/>
<keyword evidence="1" id="KW-0472">Membrane</keyword>
<organism evidence="2 3">
    <name type="scientific">Sphingoaurantiacus capsulatus</name>
    <dbReference type="NCBI Taxonomy" id="1771310"/>
    <lineage>
        <taxon>Bacteria</taxon>
        <taxon>Pseudomonadati</taxon>
        <taxon>Pseudomonadota</taxon>
        <taxon>Alphaproteobacteria</taxon>
        <taxon>Sphingomonadales</taxon>
        <taxon>Sphingosinicellaceae</taxon>
        <taxon>Sphingoaurantiacus</taxon>
    </lineage>
</organism>
<feature type="transmembrane region" description="Helical" evidence="1">
    <location>
        <begin position="12"/>
        <end position="28"/>
    </location>
</feature>
<accession>A0ABV7X983</accession>
<gene>
    <name evidence="2" type="ORF">ACFOMD_07485</name>
</gene>
<dbReference type="EMBL" id="JBHRXV010000004">
    <property type="protein sequence ID" value="MFC3712406.1"/>
    <property type="molecule type" value="Genomic_DNA"/>
</dbReference>